<gene>
    <name evidence="3" type="ORF">SNE40_012426</name>
</gene>
<feature type="region of interest" description="Disordered" evidence="1">
    <location>
        <begin position="1"/>
        <end position="52"/>
    </location>
</feature>
<proteinExistence type="predicted"/>
<sequence length="87" mass="9786">MSLSTTLSASHAPRPRKESRCSTQSPRNWPPNFRQASGSEEEIANRQKRTNRSSSFCCVICHLTTTSLPLMLFAFTCSEIGVLNHWT</sequence>
<reference evidence="3 4" key="1">
    <citation type="submission" date="2024-01" db="EMBL/GenBank/DDBJ databases">
        <title>The genome of the rayed Mediterranean limpet Patella caerulea (Linnaeus, 1758).</title>
        <authorList>
            <person name="Anh-Thu Weber A."/>
            <person name="Halstead-Nussloch G."/>
        </authorList>
    </citation>
    <scope>NUCLEOTIDE SEQUENCE [LARGE SCALE GENOMIC DNA]</scope>
    <source>
        <strain evidence="3">AATW-2023a</strain>
        <tissue evidence="3">Whole specimen</tissue>
    </source>
</reference>
<keyword evidence="2" id="KW-1133">Transmembrane helix</keyword>
<protein>
    <submittedName>
        <fullName evidence="3">Uncharacterized protein</fullName>
    </submittedName>
</protein>
<keyword evidence="2" id="KW-0472">Membrane</keyword>
<evidence type="ECO:0000313" key="3">
    <source>
        <dbReference type="EMBL" id="KAK6180236.1"/>
    </source>
</evidence>
<keyword evidence="2" id="KW-0812">Transmembrane</keyword>
<evidence type="ECO:0000256" key="2">
    <source>
        <dbReference type="SAM" id="Phobius"/>
    </source>
</evidence>
<evidence type="ECO:0000313" key="4">
    <source>
        <dbReference type="Proteomes" id="UP001347796"/>
    </source>
</evidence>
<name>A0AAN8PVW5_PATCE</name>
<comment type="caution">
    <text evidence="3">The sequence shown here is derived from an EMBL/GenBank/DDBJ whole genome shotgun (WGS) entry which is preliminary data.</text>
</comment>
<feature type="transmembrane region" description="Helical" evidence="2">
    <location>
        <begin position="56"/>
        <end position="75"/>
    </location>
</feature>
<dbReference type="AlphaFoldDB" id="A0AAN8PVW5"/>
<dbReference type="Proteomes" id="UP001347796">
    <property type="component" value="Unassembled WGS sequence"/>
</dbReference>
<keyword evidence="4" id="KW-1185">Reference proteome</keyword>
<organism evidence="3 4">
    <name type="scientific">Patella caerulea</name>
    <name type="common">Rayed Mediterranean limpet</name>
    <dbReference type="NCBI Taxonomy" id="87958"/>
    <lineage>
        <taxon>Eukaryota</taxon>
        <taxon>Metazoa</taxon>
        <taxon>Spiralia</taxon>
        <taxon>Lophotrochozoa</taxon>
        <taxon>Mollusca</taxon>
        <taxon>Gastropoda</taxon>
        <taxon>Patellogastropoda</taxon>
        <taxon>Patelloidea</taxon>
        <taxon>Patellidae</taxon>
        <taxon>Patella</taxon>
    </lineage>
</organism>
<evidence type="ECO:0000256" key="1">
    <source>
        <dbReference type="SAM" id="MobiDB-lite"/>
    </source>
</evidence>
<dbReference type="EMBL" id="JAZGQO010000008">
    <property type="protein sequence ID" value="KAK6180236.1"/>
    <property type="molecule type" value="Genomic_DNA"/>
</dbReference>
<accession>A0AAN8PVW5</accession>